<dbReference type="AlphaFoldDB" id="X1FYI5"/>
<proteinExistence type="predicted"/>
<sequence length="39" mass="4354">AVSYVKVINISKFFDDLISNNIIFNNPNGMPDTIGRRGI</sequence>
<gene>
    <name evidence="1" type="ORF">S01H4_65464</name>
</gene>
<evidence type="ECO:0000313" key="1">
    <source>
        <dbReference type="EMBL" id="GAH25833.1"/>
    </source>
</evidence>
<name>X1FYI5_9ZZZZ</name>
<organism evidence="1">
    <name type="scientific">marine sediment metagenome</name>
    <dbReference type="NCBI Taxonomy" id="412755"/>
    <lineage>
        <taxon>unclassified sequences</taxon>
        <taxon>metagenomes</taxon>
        <taxon>ecological metagenomes</taxon>
    </lineage>
</organism>
<dbReference type="EMBL" id="BART01040073">
    <property type="protein sequence ID" value="GAH25833.1"/>
    <property type="molecule type" value="Genomic_DNA"/>
</dbReference>
<protein>
    <submittedName>
        <fullName evidence="1">Uncharacterized protein</fullName>
    </submittedName>
</protein>
<reference evidence="1" key="1">
    <citation type="journal article" date="2014" name="Front. Microbiol.">
        <title>High frequency of phylogenetically diverse reductive dehalogenase-homologous genes in deep subseafloor sedimentary metagenomes.</title>
        <authorList>
            <person name="Kawai M."/>
            <person name="Futagami T."/>
            <person name="Toyoda A."/>
            <person name="Takaki Y."/>
            <person name="Nishi S."/>
            <person name="Hori S."/>
            <person name="Arai W."/>
            <person name="Tsubouchi T."/>
            <person name="Morono Y."/>
            <person name="Uchiyama I."/>
            <person name="Ito T."/>
            <person name="Fujiyama A."/>
            <person name="Inagaki F."/>
            <person name="Takami H."/>
        </authorList>
    </citation>
    <scope>NUCLEOTIDE SEQUENCE</scope>
    <source>
        <strain evidence="1">Expedition CK06-06</strain>
    </source>
</reference>
<accession>X1FYI5</accession>
<feature type="non-terminal residue" evidence="1">
    <location>
        <position position="1"/>
    </location>
</feature>
<comment type="caution">
    <text evidence="1">The sequence shown here is derived from an EMBL/GenBank/DDBJ whole genome shotgun (WGS) entry which is preliminary data.</text>
</comment>